<organism evidence="8 9">
    <name type="scientific">Apiospora hydei</name>
    <dbReference type="NCBI Taxonomy" id="1337664"/>
    <lineage>
        <taxon>Eukaryota</taxon>
        <taxon>Fungi</taxon>
        <taxon>Dikarya</taxon>
        <taxon>Ascomycota</taxon>
        <taxon>Pezizomycotina</taxon>
        <taxon>Sordariomycetes</taxon>
        <taxon>Xylariomycetidae</taxon>
        <taxon>Amphisphaeriales</taxon>
        <taxon>Apiosporaceae</taxon>
        <taxon>Apiospora</taxon>
    </lineage>
</organism>
<keyword evidence="3" id="KW-0812">Transmembrane</keyword>
<evidence type="ECO:0000256" key="1">
    <source>
        <dbReference type="ARBA" id="ARBA00004141"/>
    </source>
</evidence>
<dbReference type="SUPFAM" id="SSF103473">
    <property type="entry name" value="MFS general substrate transporter"/>
    <property type="match status" value="1"/>
</dbReference>
<dbReference type="RefSeq" id="XP_066664114.1">
    <property type="nucleotide sequence ID" value="XM_066818422.1"/>
</dbReference>
<dbReference type="Proteomes" id="UP001433268">
    <property type="component" value="Unassembled WGS sequence"/>
</dbReference>
<evidence type="ECO:0000256" key="3">
    <source>
        <dbReference type="ARBA" id="ARBA00022692"/>
    </source>
</evidence>
<dbReference type="GeneID" id="92051482"/>
<keyword evidence="6" id="KW-0325">Glycoprotein</keyword>
<keyword evidence="4" id="KW-1133">Transmembrane helix</keyword>
<accession>A0ABR1V834</accession>
<dbReference type="PANTHER" id="PTHR23501:SF187">
    <property type="entry name" value="MAJOR FACILITATOR SUPERFAMILY (MFS) PROFILE DOMAIN-CONTAINING PROTEIN"/>
    <property type="match status" value="1"/>
</dbReference>
<protein>
    <submittedName>
        <fullName evidence="8">Major facilitator superfamily domain-containing protein</fullName>
    </submittedName>
</protein>
<evidence type="ECO:0000256" key="7">
    <source>
        <dbReference type="SAM" id="MobiDB-lite"/>
    </source>
</evidence>
<dbReference type="EMBL" id="JAQQWN010000009">
    <property type="protein sequence ID" value="KAK8067361.1"/>
    <property type="molecule type" value="Genomic_DNA"/>
</dbReference>
<evidence type="ECO:0000256" key="4">
    <source>
        <dbReference type="ARBA" id="ARBA00022989"/>
    </source>
</evidence>
<reference evidence="8 9" key="1">
    <citation type="submission" date="2023-01" db="EMBL/GenBank/DDBJ databases">
        <title>Analysis of 21 Apiospora genomes using comparative genomics revels a genus with tremendous synthesis potential of carbohydrate active enzymes and secondary metabolites.</title>
        <authorList>
            <person name="Sorensen T."/>
        </authorList>
    </citation>
    <scope>NUCLEOTIDE SEQUENCE [LARGE SCALE GENOMIC DNA]</scope>
    <source>
        <strain evidence="8 9">CBS 114990</strain>
    </source>
</reference>
<evidence type="ECO:0000256" key="5">
    <source>
        <dbReference type="ARBA" id="ARBA00023136"/>
    </source>
</evidence>
<evidence type="ECO:0000256" key="2">
    <source>
        <dbReference type="ARBA" id="ARBA00022448"/>
    </source>
</evidence>
<proteinExistence type="predicted"/>
<sequence>MASGLYIDFNTDSSLAKIVIYQIIAGIGGGCQLTTMLPSVQASHPLQLIAPATSTWAFMRALGNVWGIAIPAAIFNSQMDSRLRYISDSRVRGLLSGGDAYAHASSDFILSLTPGIQQEVVDAYQGALKVVWEVCLAFNALGLILICFEKEIQLRTTVTSEHKLKEKTKTTDDESGPKTAQEPQHS</sequence>
<keyword evidence="9" id="KW-1185">Reference proteome</keyword>
<keyword evidence="2" id="KW-0813">Transport</keyword>
<name>A0ABR1V834_9PEZI</name>
<comment type="caution">
    <text evidence="8">The sequence shown here is derived from an EMBL/GenBank/DDBJ whole genome shotgun (WGS) entry which is preliminary data.</text>
</comment>
<keyword evidence="5" id="KW-0472">Membrane</keyword>
<evidence type="ECO:0000256" key="6">
    <source>
        <dbReference type="ARBA" id="ARBA00023180"/>
    </source>
</evidence>
<evidence type="ECO:0000313" key="9">
    <source>
        <dbReference type="Proteomes" id="UP001433268"/>
    </source>
</evidence>
<dbReference type="InterPro" id="IPR036259">
    <property type="entry name" value="MFS_trans_sf"/>
</dbReference>
<feature type="compositionally biased region" description="Basic and acidic residues" evidence="7">
    <location>
        <begin position="163"/>
        <end position="176"/>
    </location>
</feature>
<evidence type="ECO:0000313" key="8">
    <source>
        <dbReference type="EMBL" id="KAK8067361.1"/>
    </source>
</evidence>
<gene>
    <name evidence="8" type="ORF">PG997_014108</name>
</gene>
<feature type="region of interest" description="Disordered" evidence="7">
    <location>
        <begin position="163"/>
        <end position="186"/>
    </location>
</feature>
<comment type="subcellular location">
    <subcellularLocation>
        <location evidence="1">Membrane</location>
        <topology evidence="1">Multi-pass membrane protein</topology>
    </subcellularLocation>
</comment>
<dbReference type="PANTHER" id="PTHR23501">
    <property type="entry name" value="MAJOR FACILITATOR SUPERFAMILY"/>
    <property type="match status" value="1"/>
</dbReference>